<protein>
    <submittedName>
        <fullName evidence="1">Uncharacterized protein</fullName>
    </submittedName>
</protein>
<dbReference type="EMBL" id="AP021874">
    <property type="protein sequence ID" value="BBO71872.1"/>
    <property type="molecule type" value="Genomic_DNA"/>
</dbReference>
<name>A0A5K7YQ35_9BACT</name>
<gene>
    <name evidence="1" type="ORF">DSCA_58020</name>
</gene>
<sequence>MLRFGASTGNACEMDLDHIFISRLKLLIIMTRAYLEGYPLGAVRKRTLVGNARYIGAESIDLEQLIPIRNRQSIKDGMGFDHVFYQRVKLLAAMAKTIGKAYPMGEHRQKALRENLDMICSTLEFTSGIRKVDFLKVA</sequence>
<reference evidence="1 2" key="1">
    <citation type="submission" date="2019-11" db="EMBL/GenBank/DDBJ databases">
        <title>Comparative genomics of hydrocarbon-degrading Desulfosarcina strains.</title>
        <authorList>
            <person name="Watanabe M."/>
            <person name="Kojima H."/>
            <person name="Fukui M."/>
        </authorList>
    </citation>
    <scope>NUCLEOTIDE SEQUENCE [LARGE SCALE GENOMIC DNA]</scope>
    <source>
        <strain evidence="1 2">PL12</strain>
    </source>
</reference>
<accession>A0A5K7YQ35</accession>
<keyword evidence="2" id="KW-1185">Reference proteome</keyword>
<evidence type="ECO:0000313" key="1">
    <source>
        <dbReference type="EMBL" id="BBO71872.1"/>
    </source>
</evidence>
<dbReference type="RefSeq" id="WP_155319648.1">
    <property type="nucleotide sequence ID" value="NZ_AP021874.1"/>
</dbReference>
<dbReference type="AlphaFoldDB" id="A0A5K7YQ35"/>
<proteinExistence type="predicted"/>
<organism evidence="1 2">
    <name type="scientific">Desulfosarcina alkanivorans</name>
    <dbReference type="NCBI Taxonomy" id="571177"/>
    <lineage>
        <taxon>Bacteria</taxon>
        <taxon>Pseudomonadati</taxon>
        <taxon>Thermodesulfobacteriota</taxon>
        <taxon>Desulfobacteria</taxon>
        <taxon>Desulfobacterales</taxon>
        <taxon>Desulfosarcinaceae</taxon>
        <taxon>Desulfosarcina</taxon>
    </lineage>
</organism>
<dbReference type="OrthoDB" id="5420375at2"/>
<evidence type="ECO:0000313" key="2">
    <source>
        <dbReference type="Proteomes" id="UP000427906"/>
    </source>
</evidence>
<dbReference type="KEGG" id="dalk:DSCA_58020"/>
<dbReference type="Proteomes" id="UP000427906">
    <property type="component" value="Chromosome"/>
</dbReference>